<evidence type="ECO:0000313" key="1">
    <source>
        <dbReference type="EMBL" id="RXH97302.1"/>
    </source>
</evidence>
<sequence length="114" mass="13244">MLQECKETDMLEGVVHAKLEFDTPHDQLFSNLTNLDTGQTTSNEKVMVAELDMATAQPIKLEKIHRETYKKAKIYKERNKKFHGNHILCRGLHPAKLWVLNTRLKPVRGRRMSC</sequence>
<evidence type="ECO:0000313" key="2">
    <source>
        <dbReference type="Proteomes" id="UP000290289"/>
    </source>
</evidence>
<proteinExistence type="predicted"/>
<gene>
    <name evidence="1" type="ORF">DVH24_035970</name>
</gene>
<dbReference type="AlphaFoldDB" id="A0A498JUU3"/>
<protein>
    <submittedName>
        <fullName evidence="1">Uncharacterized protein</fullName>
    </submittedName>
</protein>
<keyword evidence="2" id="KW-1185">Reference proteome</keyword>
<comment type="caution">
    <text evidence="1">The sequence shown here is derived from an EMBL/GenBank/DDBJ whole genome shotgun (WGS) entry which is preliminary data.</text>
</comment>
<accession>A0A498JUU3</accession>
<organism evidence="1 2">
    <name type="scientific">Malus domestica</name>
    <name type="common">Apple</name>
    <name type="synonym">Pyrus malus</name>
    <dbReference type="NCBI Taxonomy" id="3750"/>
    <lineage>
        <taxon>Eukaryota</taxon>
        <taxon>Viridiplantae</taxon>
        <taxon>Streptophyta</taxon>
        <taxon>Embryophyta</taxon>
        <taxon>Tracheophyta</taxon>
        <taxon>Spermatophyta</taxon>
        <taxon>Magnoliopsida</taxon>
        <taxon>eudicotyledons</taxon>
        <taxon>Gunneridae</taxon>
        <taxon>Pentapetalae</taxon>
        <taxon>rosids</taxon>
        <taxon>fabids</taxon>
        <taxon>Rosales</taxon>
        <taxon>Rosaceae</taxon>
        <taxon>Amygdaloideae</taxon>
        <taxon>Maleae</taxon>
        <taxon>Malus</taxon>
    </lineage>
</organism>
<name>A0A498JUU3_MALDO</name>
<dbReference type="EMBL" id="RDQH01000332">
    <property type="protein sequence ID" value="RXH97302.1"/>
    <property type="molecule type" value="Genomic_DNA"/>
</dbReference>
<reference evidence="1 2" key="1">
    <citation type="submission" date="2018-10" db="EMBL/GenBank/DDBJ databases">
        <title>A high-quality apple genome assembly.</title>
        <authorList>
            <person name="Hu J."/>
        </authorList>
    </citation>
    <scope>NUCLEOTIDE SEQUENCE [LARGE SCALE GENOMIC DNA]</scope>
    <source>
        <strain evidence="2">cv. HFTH1</strain>
        <tissue evidence="1">Young leaf</tissue>
    </source>
</reference>
<dbReference type="Proteomes" id="UP000290289">
    <property type="component" value="Chromosome 6"/>
</dbReference>